<dbReference type="NCBIfam" id="NF041926">
    <property type="entry name" value="QatD"/>
    <property type="match status" value="1"/>
</dbReference>
<dbReference type="InterPro" id="IPR032466">
    <property type="entry name" value="Metal_Hydrolase"/>
</dbReference>
<dbReference type="GO" id="GO:0016788">
    <property type="term" value="F:hydrolase activity, acting on ester bonds"/>
    <property type="evidence" value="ECO:0007669"/>
    <property type="project" value="InterPro"/>
</dbReference>
<dbReference type="Gene3D" id="3.20.20.140">
    <property type="entry name" value="Metal-dependent hydrolases"/>
    <property type="match status" value="1"/>
</dbReference>
<protein>
    <submittedName>
        <fullName evidence="5">TatD family hydrolase</fullName>
    </submittedName>
</protein>
<dbReference type="PANTHER" id="PTHR46317:SF1">
    <property type="entry name" value="HYDROLASE, TATD FAMILY"/>
    <property type="match status" value="1"/>
</dbReference>
<dbReference type="Proteomes" id="UP000662314">
    <property type="component" value="Unassembled WGS sequence"/>
</dbReference>
<evidence type="ECO:0000313" key="5">
    <source>
        <dbReference type="EMBL" id="MBH8575872.1"/>
    </source>
</evidence>
<evidence type="ECO:0000256" key="2">
    <source>
        <dbReference type="ARBA" id="ARBA00022723"/>
    </source>
</evidence>
<dbReference type="InterPro" id="IPR001130">
    <property type="entry name" value="TatD-like"/>
</dbReference>
<keyword evidence="3 5" id="KW-0378">Hydrolase</keyword>
<sequence length="252" mass="28713">MTHSINPAELVDFHCHLDLYPNYLEIVRESETLGIKTLTVTNAPCVWKQNQMLIKDCKHIRVALGLHPQLVHVKAKEIELFEQLLPETRYVGEVGLDNAPEYADSIAIQRQVFQKILELCASMTGKVLTVHSRRASRQVIELIGNYLPPEKGRVVLHWFTGSMKEAMIAVELGCYFSINIKMLETPRKRELVESLPKERILTESDGPFVKFGKKIICPKDMWKPVQELAGIWSESEANAAKIIRNNLKILLS</sequence>
<evidence type="ECO:0000256" key="1">
    <source>
        <dbReference type="ARBA" id="ARBA00009275"/>
    </source>
</evidence>
<evidence type="ECO:0000313" key="6">
    <source>
        <dbReference type="Proteomes" id="UP000662314"/>
    </source>
</evidence>
<dbReference type="CDD" id="cd01310">
    <property type="entry name" value="TatD_DNAse"/>
    <property type="match status" value="1"/>
</dbReference>
<gene>
    <name evidence="5" type="ORF">I8752_23295</name>
</gene>
<dbReference type="RefSeq" id="WP_214434631.1">
    <property type="nucleotide sequence ID" value="NZ_CAWPUQ010000137.1"/>
</dbReference>
<feature type="binding site" evidence="4">
    <location>
        <position position="16"/>
    </location>
    <ligand>
        <name>a divalent metal cation</name>
        <dbReference type="ChEBI" id="CHEBI:60240"/>
        <label>1</label>
    </ligand>
</feature>
<reference evidence="5 6" key="1">
    <citation type="journal article" date="2021" name="Int. J. Syst. Evol. Microbiol.">
        <title>Amazonocrinis nigriterrae gen. nov., sp. nov., Atlanticothrix silvestris gen. nov., sp. nov. and Dendronalium phyllosphericum gen. nov., sp. nov., nostocacean cyanobacteria from Brazilian environments.</title>
        <authorList>
            <person name="Alvarenga D.O."/>
            <person name="Andreote A.P.D."/>
            <person name="Branco L.H.Z."/>
            <person name="Delbaje E."/>
            <person name="Cruz R.B."/>
            <person name="Varani A.M."/>
            <person name="Fiore M.F."/>
        </authorList>
    </citation>
    <scope>NUCLEOTIDE SEQUENCE [LARGE SCALE GENOMIC DNA]</scope>
    <source>
        <strain evidence="5 6">CENA369</strain>
    </source>
</reference>
<comment type="similarity">
    <text evidence="1">Belongs to the metallo-dependent hydrolases superfamily. TatD-type hydrolase family.</text>
</comment>
<dbReference type="SUPFAM" id="SSF51556">
    <property type="entry name" value="Metallo-dependent hydrolases"/>
    <property type="match status" value="1"/>
</dbReference>
<dbReference type="PANTHER" id="PTHR46317">
    <property type="entry name" value="HYDROLASE OF PHP SUPERFAMILY-RELATED PROTEIN"/>
    <property type="match status" value="1"/>
</dbReference>
<accession>A0A8J7LFD0</accession>
<dbReference type="Pfam" id="PF01026">
    <property type="entry name" value="TatD_DNase"/>
    <property type="match status" value="1"/>
</dbReference>
<feature type="binding site" evidence="4">
    <location>
        <position position="14"/>
    </location>
    <ligand>
        <name>a divalent metal cation</name>
        <dbReference type="ChEBI" id="CHEBI:60240"/>
        <label>1</label>
    </ligand>
</feature>
<dbReference type="EMBL" id="JAECZA010000212">
    <property type="protein sequence ID" value="MBH8575872.1"/>
    <property type="molecule type" value="Genomic_DNA"/>
</dbReference>
<dbReference type="AlphaFoldDB" id="A0A8J7LFD0"/>
<feature type="binding site" evidence="4">
    <location>
        <position position="131"/>
    </location>
    <ligand>
        <name>a divalent metal cation</name>
        <dbReference type="ChEBI" id="CHEBI:60240"/>
        <label>2</label>
    </ligand>
</feature>
<dbReference type="InterPro" id="IPR049677">
    <property type="entry name" value="QatD"/>
</dbReference>
<evidence type="ECO:0000256" key="3">
    <source>
        <dbReference type="ARBA" id="ARBA00022801"/>
    </source>
</evidence>
<organism evidence="5 6">
    <name type="scientific">Dendronalium phyllosphericum CENA369</name>
    <dbReference type="NCBI Taxonomy" id="1725256"/>
    <lineage>
        <taxon>Bacteria</taxon>
        <taxon>Bacillati</taxon>
        <taxon>Cyanobacteriota</taxon>
        <taxon>Cyanophyceae</taxon>
        <taxon>Nostocales</taxon>
        <taxon>Nostocaceae</taxon>
        <taxon>Dendronalium</taxon>
        <taxon>Dendronalium phyllosphericum</taxon>
    </lineage>
</organism>
<keyword evidence="2 4" id="KW-0479">Metal-binding</keyword>
<dbReference type="GO" id="GO:0046872">
    <property type="term" value="F:metal ion binding"/>
    <property type="evidence" value="ECO:0007669"/>
    <property type="project" value="UniProtKB-KW"/>
</dbReference>
<feature type="binding site" evidence="4">
    <location>
        <position position="157"/>
    </location>
    <ligand>
        <name>a divalent metal cation</name>
        <dbReference type="ChEBI" id="CHEBI:60240"/>
        <label>2</label>
    </ligand>
</feature>
<comment type="caution">
    <text evidence="5">The sequence shown here is derived from an EMBL/GenBank/DDBJ whole genome shotgun (WGS) entry which is preliminary data.</text>
</comment>
<name>A0A8J7LFD0_9NOST</name>
<evidence type="ECO:0000256" key="4">
    <source>
        <dbReference type="PIRSR" id="PIRSR005902-1"/>
    </source>
</evidence>
<proteinExistence type="inferred from homology"/>
<dbReference type="PIRSF" id="PIRSF005902">
    <property type="entry name" value="DNase_TatD"/>
    <property type="match status" value="1"/>
</dbReference>
<feature type="binding site" evidence="4">
    <location>
        <position position="93"/>
    </location>
    <ligand>
        <name>a divalent metal cation</name>
        <dbReference type="ChEBI" id="CHEBI:60240"/>
        <label>1</label>
    </ligand>
</feature>
<keyword evidence="6" id="KW-1185">Reference proteome</keyword>
<feature type="binding site" evidence="4">
    <location>
        <position position="205"/>
    </location>
    <ligand>
        <name>a divalent metal cation</name>
        <dbReference type="ChEBI" id="CHEBI:60240"/>
        <label>1</label>
    </ligand>
</feature>